<dbReference type="PROSITE" id="PS51746">
    <property type="entry name" value="PPM_2"/>
    <property type="match status" value="1"/>
</dbReference>
<dbReference type="Proteomes" id="UP000479710">
    <property type="component" value="Unassembled WGS sequence"/>
</dbReference>
<name>A0A6G1C1Y0_9ORYZ</name>
<feature type="region of interest" description="Disordered" evidence="6">
    <location>
        <begin position="1"/>
        <end position="21"/>
    </location>
</feature>
<feature type="domain" description="PPM-type phosphatase" evidence="7">
    <location>
        <begin position="115"/>
        <end position="401"/>
    </location>
</feature>
<comment type="catalytic activity">
    <reaction evidence="5">
        <text>O-phospho-L-threonyl-[protein] + H2O = L-threonyl-[protein] + phosphate</text>
        <dbReference type="Rhea" id="RHEA:47004"/>
        <dbReference type="Rhea" id="RHEA-COMP:11060"/>
        <dbReference type="Rhea" id="RHEA-COMP:11605"/>
        <dbReference type="ChEBI" id="CHEBI:15377"/>
        <dbReference type="ChEBI" id="CHEBI:30013"/>
        <dbReference type="ChEBI" id="CHEBI:43474"/>
        <dbReference type="ChEBI" id="CHEBI:61977"/>
        <dbReference type="EC" id="3.1.3.16"/>
    </reaction>
</comment>
<comment type="caution">
    <text evidence="8">The sequence shown here is derived from an EMBL/GenBank/DDBJ whole genome shotgun (WGS) entry which is preliminary data.</text>
</comment>
<accession>A0A6G1C1Y0</accession>
<gene>
    <name evidence="8" type="ORF">E2562_027328</name>
</gene>
<proteinExistence type="predicted"/>
<dbReference type="EMBL" id="SPHZ02000011">
    <property type="protein sequence ID" value="KAF0893603.1"/>
    <property type="molecule type" value="Genomic_DNA"/>
</dbReference>
<dbReference type="InterPro" id="IPR001932">
    <property type="entry name" value="PPM-type_phosphatase-like_dom"/>
</dbReference>
<dbReference type="InterPro" id="IPR036457">
    <property type="entry name" value="PPM-type-like_dom_sf"/>
</dbReference>
<dbReference type="Gene3D" id="3.60.40.10">
    <property type="entry name" value="PPM-type phosphatase domain"/>
    <property type="match status" value="1"/>
</dbReference>
<dbReference type="PANTHER" id="PTHR47992">
    <property type="entry name" value="PROTEIN PHOSPHATASE"/>
    <property type="match status" value="1"/>
</dbReference>
<evidence type="ECO:0000313" key="9">
    <source>
        <dbReference type="Proteomes" id="UP000479710"/>
    </source>
</evidence>
<evidence type="ECO:0000256" key="1">
    <source>
        <dbReference type="ARBA" id="ARBA00013081"/>
    </source>
</evidence>
<feature type="compositionally biased region" description="Polar residues" evidence="6">
    <location>
        <begin position="185"/>
        <end position="194"/>
    </location>
</feature>
<evidence type="ECO:0000256" key="4">
    <source>
        <dbReference type="ARBA" id="ARBA00047761"/>
    </source>
</evidence>
<evidence type="ECO:0000256" key="5">
    <source>
        <dbReference type="ARBA" id="ARBA00048336"/>
    </source>
</evidence>
<dbReference type="CDD" id="cd00143">
    <property type="entry name" value="PP2Cc"/>
    <property type="match status" value="1"/>
</dbReference>
<evidence type="ECO:0000256" key="6">
    <source>
        <dbReference type="SAM" id="MobiDB-lite"/>
    </source>
</evidence>
<protein>
    <recommendedName>
        <fullName evidence="1">protein-serine/threonine phosphatase</fullName>
        <ecNumber evidence="1">3.1.3.16</ecNumber>
    </recommendedName>
</protein>
<feature type="region of interest" description="Disordered" evidence="6">
    <location>
        <begin position="179"/>
        <end position="214"/>
    </location>
</feature>
<dbReference type="OrthoDB" id="10264738at2759"/>
<organism evidence="8 9">
    <name type="scientific">Oryza meyeriana var. granulata</name>
    <dbReference type="NCBI Taxonomy" id="110450"/>
    <lineage>
        <taxon>Eukaryota</taxon>
        <taxon>Viridiplantae</taxon>
        <taxon>Streptophyta</taxon>
        <taxon>Embryophyta</taxon>
        <taxon>Tracheophyta</taxon>
        <taxon>Spermatophyta</taxon>
        <taxon>Magnoliopsida</taxon>
        <taxon>Liliopsida</taxon>
        <taxon>Poales</taxon>
        <taxon>Poaceae</taxon>
        <taxon>BOP clade</taxon>
        <taxon>Oryzoideae</taxon>
        <taxon>Oryzeae</taxon>
        <taxon>Oryzinae</taxon>
        <taxon>Oryza</taxon>
        <taxon>Oryza meyeriana</taxon>
    </lineage>
</organism>
<dbReference type="Pfam" id="PF00481">
    <property type="entry name" value="PP2C"/>
    <property type="match status" value="1"/>
</dbReference>
<reference evidence="8 9" key="1">
    <citation type="submission" date="2019-11" db="EMBL/GenBank/DDBJ databases">
        <title>Whole genome sequence of Oryza granulata.</title>
        <authorList>
            <person name="Li W."/>
        </authorList>
    </citation>
    <scope>NUCLEOTIDE SEQUENCE [LARGE SCALE GENOMIC DNA]</scope>
    <source>
        <strain evidence="9">cv. Menghai</strain>
        <tissue evidence="8">Leaf</tissue>
    </source>
</reference>
<sequence length="401" mass="43470">MVAVTATAGRRRRSAGCAGQHHQQQQQRLLAVAVAARFAAAKPVATEAAVYGGGRGCCLEFLDCVLGALGVTAAAPAEFRWAVRPMRRRRPRGCSADPRDGSLPGRIAGNGTSAAASLYTMQGKKGVNQDAMVVWENFCSKEDTIFCGVFDGHGPDGHLVAKRVRDLLPIKLSANLGRDEHKETSNSIVTSSMTEGGATKHMSRDTVTPLGTEENGEYPEMFAALRTSFLRAFYVMDRDLKLHKNIDSVFSGTTAVTVIKQGHDLIIGNLGDSRAVLGTRDEDDQLLALQLTVDLKPSIPSEAERIRERSGRIFSLPNEPDVARVWLPKYNMPGLAMARAFGDFCLKDYGLISMPEVSYHRITEKDEFVVLATDGVWDVLSNTEVVSIVSQAKSEASAARC</sequence>
<dbReference type="SMART" id="SM00332">
    <property type="entry name" value="PP2Cc"/>
    <property type="match status" value="1"/>
</dbReference>
<keyword evidence="3" id="KW-0904">Protein phosphatase</keyword>
<evidence type="ECO:0000259" key="7">
    <source>
        <dbReference type="PROSITE" id="PS51746"/>
    </source>
</evidence>
<dbReference type="GO" id="GO:0004722">
    <property type="term" value="F:protein serine/threonine phosphatase activity"/>
    <property type="evidence" value="ECO:0007669"/>
    <property type="project" value="UniProtKB-EC"/>
</dbReference>
<dbReference type="InterPro" id="IPR015655">
    <property type="entry name" value="PP2C"/>
</dbReference>
<dbReference type="SUPFAM" id="SSF81606">
    <property type="entry name" value="PP2C-like"/>
    <property type="match status" value="1"/>
</dbReference>
<evidence type="ECO:0000313" key="8">
    <source>
        <dbReference type="EMBL" id="KAF0893603.1"/>
    </source>
</evidence>
<evidence type="ECO:0000256" key="3">
    <source>
        <dbReference type="ARBA" id="ARBA00022912"/>
    </source>
</evidence>
<keyword evidence="9" id="KW-1185">Reference proteome</keyword>
<keyword evidence="2" id="KW-0378">Hydrolase</keyword>
<evidence type="ECO:0000256" key="2">
    <source>
        <dbReference type="ARBA" id="ARBA00022801"/>
    </source>
</evidence>
<dbReference type="AlphaFoldDB" id="A0A6G1C1Y0"/>
<dbReference type="EC" id="3.1.3.16" evidence="1"/>
<comment type="catalytic activity">
    <reaction evidence="4">
        <text>O-phospho-L-seryl-[protein] + H2O = L-seryl-[protein] + phosphate</text>
        <dbReference type="Rhea" id="RHEA:20629"/>
        <dbReference type="Rhea" id="RHEA-COMP:9863"/>
        <dbReference type="Rhea" id="RHEA-COMP:11604"/>
        <dbReference type="ChEBI" id="CHEBI:15377"/>
        <dbReference type="ChEBI" id="CHEBI:29999"/>
        <dbReference type="ChEBI" id="CHEBI:43474"/>
        <dbReference type="ChEBI" id="CHEBI:83421"/>
        <dbReference type="EC" id="3.1.3.16"/>
    </reaction>
</comment>